<name>E6VUU6_PSEA9</name>
<dbReference type="eggNOG" id="COG2963">
    <property type="taxonomic scope" value="Bacteria"/>
</dbReference>
<dbReference type="GO" id="GO:0003677">
    <property type="term" value="F:DNA binding"/>
    <property type="evidence" value="ECO:0007669"/>
    <property type="project" value="InterPro"/>
</dbReference>
<dbReference type="InterPro" id="IPR052546">
    <property type="entry name" value="Transposase_8_domain"/>
</dbReference>
<dbReference type="KEGG" id="das:Daes_2529"/>
<dbReference type="KEGG" id="das:Daes_2558"/>
<dbReference type="GO" id="GO:0004803">
    <property type="term" value="F:transposase activity"/>
    <property type="evidence" value="ECO:0007669"/>
    <property type="project" value="InterPro"/>
</dbReference>
<proteinExistence type="predicted"/>
<protein>
    <submittedName>
        <fullName evidence="1">Transposase IS3/IS911 family protein</fullName>
    </submittedName>
</protein>
<evidence type="ECO:0000313" key="1">
    <source>
        <dbReference type="EMBL" id="ADU63454.1"/>
    </source>
</evidence>
<dbReference type="InterPro" id="IPR009057">
    <property type="entry name" value="Homeodomain-like_sf"/>
</dbReference>
<dbReference type="PANTHER" id="PTHR33609">
    <property type="entry name" value="LOW CALCIUM RESPONSE LOCUS PROTEIN S"/>
    <property type="match status" value="1"/>
</dbReference>
<dbReference type="HOGENOM" id="CLU_027402_34_1_7"/>
<evidence type="ECO:0000313" key="2">
    <source>
        <dbReference type="EMBL" id="ADU63531.1"/>
    </source>
</evidence>
<dbReference type="SUPFAM" id="SSF46689">
    <property type="entry name" value="Homeodomain-like"/>
    <property type="match status" value="1"/>
</dbReference>
<dbReference type="Gene3D" id="1.10.10.60">
    <property type="entry name" value="Homeodomain-like"/>
    <property type="match status" value="1"/>
</dbReference>
<dbReference type="EMBL" id="CP002431">
    <property type="protein sequence ID" value="ADU63531.1"/>
    <property type="molecule type" value="Genomic_DNA"/>
</dbReference>
<dbReference type="KEGG" id="das:Daes_2450"/>
<dbReference type="EMBL" id="CP002431">
    <property type="protein sequence ID" value="ADU63558.1"/>
    <property type="molecule type" value="Genomic_DNA"/>
</dbReference>
<evidence type="ECO:0000313" key="3">
    <source>
        <dbReference type="EMBL" id="ADU63558.1"/>
    </source>
</evidence>
<dbReference type="STRING" id="643562.Daes_2450"/>
<dbReference type="Pfam" id="PF01527">
    <property type="entry name" value="HTH_Tnp_1"/>
    <property type="match status" value="1"/>
</dbReference>
<dbReference type="GO" id="GO:0006313">
    <property type="term" value="P:DNA transposition"/>
    <property type="evidence" value="ECO:0007669"/>
    <property type="project" value="InterPro"/>
</dbReference>
<reference evidence="4" key="1">
    <citation type="submission" date="2010-12" db="EMBL/GenBank/DDBJ databases">
        <title>Complete sequence of Desulfovibrio aespoeensis Aspo-2.</title>
        <authorList>
            <consortium name="US DOE Joint Genome Institute"/>
            <person name="Lucas S."/>
            <person name="Copeland A."/>
            <person name="Lapidus A."/>
            <person name="Cheng J.-F."/>
            <person name="Goodwin L."/>
            <person name="Pitluck S."/>
            <person name="Chertkov O."/>
            <person name="Misra M."/>
            <person name="Detter J.C."/>
            <person name="Han C."/>
            <person name="Tapia R."/>
            <person name="Land M."/>
            <person name="Hauser L."/>
            <person name="Kyrpides N."/>
            <person name="Ivanova N."/>
            <person name="Ovchinnikova G."/>
            <person name="Pedersen K."/>
            <person name="Jagevall S."/>
            <person name="Hazen T."/>
            <person name="Woyke T."/>
        </authorList>
    </citation>
    <scope>NUCLEOTIDE SEQUENCE [LARGE SCALE GENOMIC DNA]</scope>
    <source>
        <strain evidence="4">ATCC 700646 / DSM 10631 / Aspo-2</strain>
    </source>
</reference>
<organism evidence="1 4">
    <name type="scientific">Pseudodesulfovibrio aespoeensis (strain ATCC 700646 / DSM 10631 / Aspo-2)</name>
    <name type="common">Desulfovibrio aespoeensis</name>
    <dbReference type="NCBI Taxonomy" id="643562"/>
    <lineage>
        <taxon>Bacteria</taxon>
        <taxon>Pseudomonadati</taxon>
        <taxon>Thermodesulfobacteriota</taxon>
        <taxon>Desulfovibrionia</taxon>
        <taxon>Desulfovibrionales</taxon>
        <taxon>Desulfovibrionaceae</taxon>
    </lineage>
</organism>
<dbReference type="Proteomes" id="UP000002191">
    <property type="component" value="Chromosome"/>
</dbReference>
<dbReference type="EMBL" id="CP002431">
    <property type="protein sequence ID" value="ADU63454.1"/>
    <property type="molecule type" value="Genomic_DNA"/>
</dbReference>
<reference evidence="1 4" key="2">
    <citation type="journal article" date="2014" name="Genome Announc.">
        <title>Complete Genome Sequence of the Subsurface, Mesophilic Sulfate-Reducing Bacterium Desulfovibrio aespoeensis Aspo-2.</title>
        <authorList>
            <person name="Pedersen K."/>
            <person name="Bengtsson A."/>
            <person name="Edlund J."/>
            <person name="Rabe L."/>
            <person name="Hazen T."/>
            <person name="Chakraborty R."/>
            <person name="Goodwin L."/>
            <person name="Shapiro N."/>
        </authorList>
    </citation>
    <scope>NUCLEOTIDE SEQUENCE [LARGE SCALE GENOMIC DNA]</scope>
    <source>
        <strain evidence="1">Aspo-2</strain>
        <strain evidence="4">ATCC 700646 / DSM 10631 / Aspo-2</strain>
    </source>
</reference>
<sequence length="104" mass="11774">MRKSKFSEYQIVKILKAVEGGRTVVDVCREHGVSSATYYKWKSKYGGMEASDIQRMKDLEAENRKLKQMFADLSLENMALKDVIEKNSEASSTQGSCHAHGQRV</sequence>
<evidence type="ECO:0000313" key="4">
    <source>
        <dbReference type="Proteomes" id="UP000002191"/>
    </source>
</evidence>
<gene>
    <name evidence="1" type="ordered locus">Daes_2450</name>
    <name evidence="2" type="ordered locus">Daes_2529</name>
    <name evidence="3" type="ordered locus">Daes_2558</name>
</gene>
<accession>E6VUU6</accession>
<dbReference type="AlphaFoldDB" id="E6VUU6"/>
<dbReference type="PANTHER" id="PTHR33609:SF5">
    <property type="entry name" value="LOW CALCIUM RESPONSE LOCUS PROTEIN S"/>
    <property type="match status" value="1"/>
</dbReference>
<dbReference type="InterPro" id="IPR002514">
    <property type="entry name" value="Transposase_8"/>
</dbReference>
<keyword evidence="4" id="KW-1185">Reference proteome</keyword>